<dbReference type="Gene3D" id="3.30.40.10">
    <property type="entry name" value="Zinc/RING finger domain, C3HC4 (zinc finger)"/>
    <property type="match status" value="1"/>
</dbReference>
<accession>A0AAF3EXG1</accession>
<evidence type="ECO:0000256" key="1">
    <source>
        <dbReference type="ARBA" id="ARBA00022771"/>
    </source>
</evidence>
<protein>
    <recommendedName>
        <fullName evidence="4">RING-type domain-containing protein</fullName>
    </recommendedName>
</protein>
<keyword evidence="1 3" id="KW-0479">Metal-binding</keyword>
<evidence type="ECO:0000256" key="2">
    <source>
        <dbReference type="ARBA" id="ARBA00022833"/>
    </source>
</evidence>
<dbReference type="Proteomes" id="UP000887575">
    <property type="component" value="Unassembled WGS sequence"/>
</dbReference>
<dbReference type="SUPFAM" id="SSF57850">
    <property type="entry name" value="RING/U-box"/>
    <property type="match status" value="1"/>
</dbReference>
<dbReference type="PROSITE" id="PS50089">
    <property type="entry name" value="ZF_RING_2"/>
    <property type="match status" value="1"/>
</dbReference>
<dbReference type="PANTHER" id="PTHR21578:SF9">
    <property type="entry name" value="RING-TYPE DOMAIN-CONTAINING PROTEIN"/>
    <property type="match status" value="1"/>
</dbReference>
<dbReference type="PANTHER" id="PTHR21578">
    <property type="entry name" value="PROTEIN CBG03826"/>
    <property type="match status" value="1"/>
</dbReference>
<reference evidence="6" key="1">
    <citation type="submission" date="2024-02" db="UniProtKB">
        <authorList>
            <consortium name="WormBaseParasite"/>
        </authorList>
    </citation>
    <scope>IDENTIFICATION</scope>
</reference>
<dbReference type="WBParaSite" id="MBELARI_LOCUS18435">
    <property type="protein sequence ID" value="MBELARI_LOCUS18435"/>
    <property type="gene ID" value="MBELARI_LOCUS18435"/>
</dbReference>
<organism evidence="5 6">
    <name type="scientific">Mesorhabditis belari</name>
    <dbReference type="NCBI Taxonomy" id="2138241"/>
    <lineage>
        <taxon>Eukaryota</taxon>
        <taxon>Metazoa</taxon>
        <taxon>Ecdysozoa</taxon>
        <taxon>Nematoda</taxon>
        <taxon>Chromadorea</taxon>
        <taxon>Rhabditida</taxon>
        <taxon>Rhabditina</taxon>
        <taxon>Rhabditomorpha</taxon>
        <taxon>Rhabditoidea</taxon>
        <taxon>Rhabditidae</taxon>
        <taxon>Mesorhabditinae</taxon>
        <taxon>Mesorhabditis</taxon>
    </lineage>
</organism>
<name>A0AAF3EXG1_9BILA</name>
<evidence type="ECO:0000256" key="3">
    <source>
        <dbReference type="PROSITE-ProRule" id="PRU00175"/>
    </source>
</evidence>
<dbReference type="InterPro" id="IPR001841">
    <property type="entry name" value="Znf_RING"/>
</dbReference>
<dbReference type="GO" id="GO:0008270">
    <property type="term" value="F:zinc ion binding"/>
    <property type="evidence" value="ECO:0007669"/>
    <property type="project" value="UniProtKB-KW"/>
</dbReference>
<evidence type="ECO:0000259" key="4">
    <source>
        <dbReference type="PROSITE" id="PS50089"/>
    </source>
</evidence>
<evidence type="ECO:0000313" key="5">
    <source>
        <dbReference type="Proteomes" id="UP000887575"/>
    </source>
</evidence>
<dbReference type="AlphaFoldDB" id="A0AAF3EXG1"/>
<dbReference type="Pfam" id="PF13920">
    <property type="entry name" value="zf-C3HC4_3"/>
    <property type="match status" value="1"/>
</dbReference>
<keyword evidence="1 3" id="KW-0863">Zinc-finger</keyword>
<dbReference type="InterPro" id="IPR013083">
    <property type="entry name" value="Znf_RING/FYVE/PHD"/>
</dbReference>
<keyword evidence="5" id="KW-1185">Reference proteome</keyword>
<evidence type="ECO:0000313" key="6">
    <source>
        <dbReference type="WBParaSite" id="MBELARI_LOCUS18435"/>
    </source>
</evidence>
<keyword evidence="2" id="KW-0862">Zinc</keyword>
<proteinExistence type="predicted"/>
<feature type="domain" description="RING-type" evidence="4">
    <location>
        <begin position="289"/>
        <end position="330"/>
    </location>
</feature>
<sequence length="350" mass="41064">MGGSAASRFTHHDATGLPPPLLTPFEMSNQCASGMLRNKKVAWNCICSTPLKAHLFNQLSAISPCPRSSIIFMSGRHRLDVDDHRSSSPIRRRRRVDEDGFNPNIFTHSNTCSFQQDLQQHFPQHFPQPFQQQPFQQQPFQQQPFQQQPFQQPFNTIHFNTAPRNVGMLSKEEQERRDAEMALELQREEEELFIRRESRHAGLQRRQPHRRDTGPLHESLFGRQFADGRHHQHQQEELIRQRRQAQRISQRLEEEQLFRQRRQAHRRDTTPLEEPRDETVIQCSDWGECTICFEDAPYDPVGCLRCQQLIGCKPCANRWFLNSRQCPLCRHEYEAGAPEGRSMFDLAPKH</sequence>